<evidence type="ECO:0000313" key="6">
    <source>
        <dbReference type="Proteomes" id="UP001149090"/>
    </source>
</evidence>
<comment type="similarity">
    <text evidence="1">Belongs to the VPS16 family.</text>
</comment>
<dbReference type="Gene3D" id="1.10.150.780">
    <property type="entry name" value="Vps16, C-terminal region"/>
    <property type="match status" value="1"/>
</dbReference>
<dbReference type="GO" id="GO:0006886">
    <property type="term" value="P:intracellular protein transport"/>
    <property type="evidence" value="ECO:0007669"/>
    <property type="project" value="InterPro"/>
</dbReference>
<feature type="domain" description="Vps16 C-terminal" evidence="3">
    <location>
        <begin position="807"/>
        <end position="982"/>
    </location>
</feature>
<organism evidence="5 6">
    <name type="scientific">Anaeramoeba ignava</name>
    <name type="common">Anaerobic marine amoeba</name>
    <dbReference type="NCBI Taxonomy" id="1746090"/>
    <lineage>
        <taxon>Eukaryota</taxon>
        <taxon>Metamonada</taxon>
        <taxon>Anaeramoebidae</taxon>
        <taxon>Anaeramoeba</taxon>
    </lineage>
</organism>
<feature type="compositionally biased region" description="Basic and acidic residues" evidence="2">
    <location>
        <begin position="620"/>
        <end position="644"/>
    </location>
</feature>
<evidence type="ECO:0000313" key="5">
    <source>
        <dbReference type="EMBL" id="KAJ5077173.1"/>
    </source>
</evidence>
<dbReference type="InterPro" id="IPR006926">
    <property type="entry name" value="Vps16_N"/>
</dbReference>
<dbReference type="GO" id="GO:0016197">
    <property type="term" value="P:endosomal transport"/>
    <property type="evidence" value="ECO:0007669"/>
    <property type="project" value="TreeGrafter"/>
</dbReference>
<dbReference type="PANTHER" id="PTHR12811:SF0">
    <property type="entry name" value="VACUOLAR PROTEIN SORTING-ASSOCIATED PROTEIN 16 HOMOLOG"/>
    <property type="match status" value="1"/>
</dbReference>
<reference evidence="5" key="1">
    <citation type="submission" date="2022-10" db="EMBL/GenBank/DDBJ databases">
        <title>Novel sulphate-reducing endosymbionts in the free-living metamonad Anaeramoeba.</title>
        <authorList>
            <person name="Jerlstrom-Hultqvist J."/>
            <person name="Cepicka I."/>
            <person name="Gallot-Lavallee L."/>
            <person name="Salas-Leiva D."/>
            <person name="Curtis B.A."/>
            <person name="Zahonova K."/>
            <person name="Pipaliya S."/>
            <person name="Dacks J."/>
            <person name="Roger A.J."/>
        </authorList>
    </citation>
    <scope>NUCLEOTIDE SEQUENCE</scope>
    <source>
        <strain evidence="5">BMAN</strain>
    </source>
</reference>
<accession>A0A9Q0REZ8</accession>
<evidence type="ECO:0000256" key="1">
    <source>
        <dbReference type="ARBA" id="ARBA00009250"/>
    </source>
</evidence>
<feature type="region of interest" description="Disordered" evidence="2">
    <location>
        <begin position="618"/>
        <end position="682"/>
    </location>
</feature>
<evidence type="ECO:0000256" key="2">
    <source>
        <dbReference type="SAM" id="MobiDB-lite"/>
    </source>
</evidence>
<dbReference type="Proteomes" id="UP001149090">
    <property type="component" value="Unassembled WGS sequence"/>
</dbReference>
<dbReference type="OMA" id="SEHIVIL"/>
<dbReference type="GO" id="GO:0003779">
    <property type="term" value="F:actin binding"/>
    <property type="evidence" value="ECO:0007669"/>
    <property type="project" value="TreeGrafter"/>
</dbReference>
<gene>
    <name evidence="5" type="ORF">M0811_00493</name>
</gene>
<dbReference type="GO" id="GO:0005768">
    <property type="term" value="C:endosome"/>
    <property type="evidence" value="ECO:0007669"/>
    <property type="project" value="TreeGrafter"/>
</dbReference>
<dbReference type="InterPro" id="IPR038132">
    <property type="entry name" value="Vps16_C_sf"/>
</dbReference>
<dbReference type="PANTHER" id="PTHR12811">
    <property type="entry name" value="VACUOLAR PROTEIN SORTING VPS16"/>
    <property type="match status" value="1"/>
</dbReference>
<protein>
    <submittedName>
        <fullName evidence="5">Vacuolar protein sorting vps16</fullName>
    </submittedName>
</protein>
<dbReference type="GO" id="GO:0042144">
    <property type="term" value="P:vacuole fusion, non-autophagic"/>
    <property type="evidence" value="ECO:0007669"/>
    <property type="project" value="TreeGrafter"/>
</dbReference>
<dbReference type="InterPro" id="IPR036322">
    <property type="entry name" value="WD40_repeat_dom_sf"/>
</dbReference>
<evidence type="ECO:0000259" key="3">
    <source>
        <dbReference type="Pfam" id="PF04840"/>
    </source>
</evidence>
<dbReference type="PIRSF" id="PIRSF007949">
    <property type="entry name" value="VPS16"/>
    <property type="match status" value="1"/>
</dbReference>
<dbReference type="OrthoDB" id="1792at2759"/>
<dbReference type="EMBL" id="JAPDFW010000059">
    <property type="protein sequence ID" value="KAJ5077173.1"/>
    <property type="molecule type" value="Genomic_DNA"/>
</dbReference>
<feature type="compositionally biased region" description="Basic residues" evidence="2">
    <location>
        <begin position="645"/>
        <end position="665"/>
    </location>
</feature>
<dbReference type="AlphaFoldDB" id="A0A9Q0REZ8"/>
<name>A0A9Q0REZ8_ANAIG</name>
<comment type="caution">
    <text evidence="5">The sequence shown here is derived from an EMBL/GenBank/DDBJ whole genome shotgun (WGS) entry which is preliminary data.</text>
</comment>
<feature type="domain" description="Vps16 C-terminal" evidence="3">
    <location>
        <begin position="547"/>
        <end position="612"/>
    </location>
</feature>
<evidence type="ECO:0000259" key="4">
    <source>
        <dbReference type="Pfam" id="PF04841"/>
    </source>
</evidence>
<dbReference type="GO" id="GO:0005765">
    <property type="term" value="C:lysosomal membrane"/>
    <property type="evidence" value="ECO:0007669"/>
    <property type="project" value="TreeGrafter"/>
</dbReference>
<dbReference type="SUPFAM" id="SSF50978">
    <property type="entry name" value="WD40 repeat-like"/>
    <property type="match status" value="1"/>
</dbReference>
<keyword evidence="6" id="KW-1185">Reference proteome</keyword>
<sequence length="993" mass="116226">MDSIEELKNHKIQTWEKLGNKFYEKSKSYDLSIKLQMDEFFISAAPFSGPFALTRDPSKLVKRNDLTQKGKFINIFSLSGIKLHEINCDNKEPIFHFGWTSKEEFILITEKGQIEIYSLDRLSEPDPFDLGSSCEKEGMEKCIISEPYIVGIAKNNQVSIFDLEEARTIMMTNPFLEEDVKPLSMIVLEINEAPHVFVAMNNGKLYNLDAESSTEVSFSFIDSFVAMELSAKNNYIATFSQTGIVRVFTQDFSSCLLQFDMQTTFPPDRFGWCGNDTVLVYFENMDQLIEAYEPNILIMLGPNNQMVRFYFESPIYFHTEIDGARIITSTTSEFLSKVPDEVQSIFWYGATSPEAILFDAYREFKHSDSKADEKIREIMKSGSLQSAIRNCIISAGHETDPKLQPFLLEAAAFGKAYYRNVISSIQDQDPVRKDNLHQMFVEMTMAVKILSAIRDFSVGIFLSFEQFKFLGQDQVIDRLLNRRQYILAHKIGVYLGKKTHKKVLTKWAIALINSPDYAEKNSESENEIYEKITAKFDSEEFRFKRDIPYYEIALEAHHKQKHELAEKLIKKERSLAKQVSLFIRMKKFQKALDIATDSNDSTLIYLVLYSAHRQRRQQMRKQEEQENQRKEVQLQREKDLEKEQKRRQKKLLRQRQSKKSKKSKKSKNDESESEDSDLQFSEEKEFQAKTRMYNYYKHQEEREEEERIKILEQQETELSNLIGNNYVAANMQYLLWNRTNNPRTEFLLQALGLSKKLAFFLIAQSYRFLPKNLHEGESLSQEFLEQKQKADLLKQFFTPDYNVFVLNLRKEKLGSAHKIFAESNLEFFKNSTTIQLSLLTYQEKLETQKSNREAKNQYLGLSLYQTVGKLIRDEEFKEADSFRKKFSIPDKQYWWIKIRNLAQANHYAELRNFAQNKSPIGYEPFARVCIENDSKTKANEFISMIPDLRRRVELFIETENFDRAIQTATSLKDKDLIERVHEMKSSSISFSKK</sequence>
<dbReference type="Pfam" id="PF04840">
    <property type="entry name" value="Vps16_C"/>
    <property type="match status" value="2"/>
</dbReference>
<dbReference type="InterPro" id="IPR006925">
    <property type="entry name" value="Vps16_C"/>
</dbReference>
<dbReference type="InterPro" id="IPR016534">
    <property type="entry name" value="VPS16"/>
</dbReference>
<feature type="domain" description="Vps16 N-terminal" evidence="4">
    <location>
        <begin position="13"/>
        <end position="420"/>
    </location>
</feature>
<dbReference type="Pfam" id="PF04841">
    <property type="entry name" value="Vps16_N"/>
    <property type="match status" value="1"/>
</dbReference>
<dbReference type="GO" id="GO:0030897">
    <property type="term" value="C:HOPS complex"/>
    <property type="evidence" value="ECO:0007669"/>
    <property type="project" value="TreeGrafter"/>
</dbReference>
<proteinExistence type="inferred from homology"/>